<gene>
    <name evidence="2" type="ORF">OCV47_14330</name>
</gene>
<dbReference type="InterPro" id="IPR001173">
    <property type="entry name" value="Glyco_trans_2-like"/>
</dbReference>
<accession>A0ABT2SPR8</accession>
<dbReference type="RefSeq" id="WP_262655735.1">
    <property type="nucleotide sequence ID" value="NZ_JAOQKE010000026.1"/>
</dbReference>
<proteinExistence type="predicted"/>
<dbReference type="InterPro" id="IPR050256">
    <property type="entry name" value="Glycosyltransferase_2"/>
</dbReference>
<name>A0ABT2SPR8_9FIRM</name>
<comment type="caution">
    <text evidence="2">The sequence shown here is derived from an EMBL/GenBank/DDBJ whole genome shotgun (WGS) entry which is preliminary data.</text>
</comment>
<dbReference type="Gene3D" id="3.90.550.10">
    <property type="entry name" value="Spore Coat Polysaccharide Biosynthesis Protein SpsA, Chain A"/>
    <property type="match status" value="1"/>
</dbReference>
<evidence type="ECO:0000259" key="1">
    <source>
        <dbReference type="Pfam" id="PF00535"/>
    </source>
</evidence>
<dbReference type="Proteomes" id="UP001652338">
    <property type="component" value="Unassembled WGS sequence"/>
</dbReference>
<protein>
    <submittedName>
        <fullName evidence="2">Glycosyltransferase family 2 protein</fullName>
    </submittedName>
</protein>
<feature type="domain" description="Glycosyltransferase 2-like" evidence="1">
    <location>
        <begin position="5"/>
        <end position="163"/>
    </location>
</feature>
<dbReference type="SUPFAM" id="SSF53448">
    <property type="entry name" value="Nucleotide-diphospho-sugar transferases"/>
    <property type="match status" value="1"/>
</dbReference>
<evidence type="ECO:0000313" key="3">
    <source>
        <dbReference type="Proteomes" id="UP001652338"/>
    </source>
</evidence>
<dbReference type="CDD" id="cd04179">
    <property type="entry name" value="DPM_DPG-synthase_like"/>
    <property type="match status" value="1"/>
</dbReference>
<dbReference type="InterPro" id="IPR029044">
    <property type="entry name" value="Nucleotide-diphossugar_trans"/>
</dbReference>
<dbReference type="PANTHER" id="PTHR48090:SF7">
    <property type="entry name" value="RFBJ PROTEIN"/>
    <property type="match status" value="1"/>
</dbReference>
<reference evidence="2 3" key="1">
    <citation type="journal article" date="2021" name="ISME Commun">
        <title>Automated analysis of genomic sequences facilitates high-throughput and comprehensive description of bacteria.</title>
        <authorList>
            <person name="Hitch T.C.A."/>
        </authorList>
    </citation>
    <scope>NUCLEOTIDE SEQUENCE [LARGE SCALE GENOMIC DNA]</scope>
    <source>
        <strain evidence="2 3">Sanger_29</strain>
    </source>
</reference>
<dbReference type="PANTHER" id="PTHR48090">
    <property type="entry name" value="UNDECAPRENYL-PHOSPHATE 4-DEOXY-4-FORMAMIDO-L-ARABINOSE TRANSFERASE-RELATED"/>
    <property type="match status" value="1"/>
</dbReference>
<evidence type="ECO:0000313" key="2">
    <source>
        <dbReference type="EMBL" id="MCU6726484.1"/>
    </source>
</evidence>
<organism evidence="2 3">
    <name type="scientific">Muricoprocola aceti</name>
    <dbReference type="NCBI Taxonomy" id="2981772"/>
    <lineage>
        <taxon>Bacteria</taxon>
        <taxon>Bacillati</taxon>
        <taxon>Bacillota</taxon>
        <taxon>Clostridia</taxon>
        <taxon>Lachnospirales</taxon>
        <taxon>Lachnospiraceae</taxon>
        <taxon>Muricoprocola</taxon>
    </lineage>
</organism>
<dbReference type="Pfam" id="PF00535">
    <property type="entry name" value="Glycos_transf_2"/>
    <property type="match status" value="1"/>
</dbReference>
<keyword evidence="3" id="KW-1185">Reference proteome</keyword>
<sequence length="233" mass="26908">MKILIIIPAYNEAENIERVVDNLIENYPQYDYVIINDGSTDDTRKICARRGYNLLDLPINVGLSGAIKSGMRYANYYGYDYVLQLDGDGQHDPMYIKDLQACMEQTGADIVIGSRFKTERKPINSRMIGSQLITTAIFLTTKGKYIGDVTSGMRLFNKKMIKRFGYDMHYSPEPDTLAYLLNCGVKIEEVQVQMHERIAGVSYLNFKSSIWYMMKMMFSIFLFQWVRKRGKES</sequence>
<dbReference type="EMBL" id="JAOQKE010000026">
    <property type="protein sequence ID" value="MCU6726484.1"/>
    <property type="molecule type" value="Genomic_DNA"/>
</dbReference>